<protein>
    <recommendedName>
        <fullName evidence="3">MinD-like ATPase involved in chromosome partitioning or flagellar assembly</fullName>
    </recommendedName>
</protein>
<sequence length="258" mass="27056">MPTVLLASAAGAPGVTTTALGLALTWPGDALLVDADRQPAQSVLAGHLHGVSALGRGLGGLARAHRELRPLAPELLVHCLRLTKDDRDHRRILLPGFSHPGAPSLFGPVWAELAEALHGLSRSGNAVIIDGGRVGEGLPAPLVSIADVVLLVTRCTLRHLAGVRLHLPALQQRMEQQNAGTELGLCLIGAGDPYGAKEISEQFGVSVWASLPTDPGSARVWSDGEPESRRFRHGHLAKGIRAAASELSVRTQATGIRP</sequence>
<dbReference type="AlphaFoldDB" id="A0A255GQ07"/>
<dbReference type="InterPro" id="IPR027417">
    <property type="entry name" value="P-loop_NTPase"/>
</dbReference>
<dbReference type="SUPFAM" id="SSF52540">
    <property type="entry name" value="P-loop containing nucleoside triphosphate hydrolases"/>
    <property type="match status" value="1"/>
</dbReference>
<dbReference type="Gene3D" id="3.40.50.300">
    <property type="entry name" value="P-loop containing nucleotide triphosphate hydrolases"/>
    <property type="match status" value="1"/>
</dbReference>
<keyword evidence="2" id="KW-1185">Reference proteome</keyword>
<evidence type="ECO:0008006" key="3">
    <source>
        <dbReference type="Google" id="ProtNLM"/>
    </source>
</evidence>
<dbReference type="EMBL" id="NMVQ01000047">
    <property type="protein sequence ID" value="OYO16656.1"/>
    <property type="molecule type" value="Genomic_DNA"/>
</dbReference>
<proteinExistence type="predicted"/>
<gene>
    <name evidence="1" type="ORF">CGZ93_18010</name>
</gene>
<evidence type="ECO:0000313" key="2">
    <source>
        <dbReference type="Proteomes" id="UP000216311"/>
    </source>
</evidence>
<accession>A0A255GQ07</accession>
<dbReference type="RefSeq" id="WP_094365543.1">
    <property type="nucleotide sequence ID" value="NZ_NMVQ01000047.1"/>
</dbReference>
<name>A0A255GQ07_9ACTN</name>
<dbReference type="OrthoDB" id="5243870at2"/>
<organism evidence="1 2">
    <name type="scientific">Enemella dayhoffiae</name>
    <dbReference type="NCBI Taxonomy" id="2016507"/>
    <lineage>
        <taxon>Bacteria</taxon>
        <taxon>Bacillati</taxon>
        <taxon>Actinomycetota</taxon>
        <taxon>Actinomycetes</taxon>
        <taxon>Propionibacteriales</taxon>
        <taxon>Propionibacteriaceae</taxon>
        <taxon>Enemella</taxon>
    </lineage>
</organism>
<evidence type="ECO:0000313" key="1">
    <source>
        <dbReference type="EMBL" id="OYO16656.1"/>
    </source>
</evidence>
<reference evidence="1 2" key="1">
    <citation type="submission" date="2017-07" db="EMBL/GenBank/DDBJ databases">
        <title>Draft whole genome sequences of clinical Proprionibacteriaceae strains.</title>
        <authorList>
            <person name="Bernier A.-M."/>
            <person name="Bernard K."/>
            <person name="Domingo M.-C."/>
        </authorList>
    </citation>
    <scope>NUCLEOTIDE SEQUENCE [LARGE SCALE GENOMIC DNA]</scope>
    <source>
        <strain evidence="1 2">NML 130396</strain>
    </source>
</reference>
<dbReference type="Proteomes" id="UP000216311">
    <property type="component" value="Unassembled WGS sequence"/>
</dbReference>
<comment type="caution">
    <text evidence="1">The sequence shown here is derived from an EMBL/GenBank/DDBJ whole genome shotgun (WGS) entry which is preliminary data.</text>
</comment>